<dbReference type="EC" id="3.5.1.28" evidence="2"/>
<dbReference type="Pfam" id="PF05257">
    <property type="entry name" value="CHAP"/>
    <property type="match status" value="1"/>
</dbReference>
<evidence type="ECO:0000256" key="4">
    <source>
        <dbReference type="SAM" id="SignalP"/>
    </source>
</evidence>
<evidence type="ECO:0000313" key="6">
    <source>
        <dbReference type="EMBL" id="GGE24379.1"/>
    </source>
</evidence>
<dbReference type="InterPro" id="IPR038765">
    <property type="entry name" value="Papain-like_cys_pep_sf"/>
</dbReference>
<dbReference type="AlphaFoldDB" id="A0A917A330"/>
<dbReference type="InterPro" id="IPR003646">
    <property type="entry name" value="SH3-like_bac-type"/>
</dbReference>
<reference evidence="6" key="2">
    <citation type="submission" date="2020-09" db="EMBL/GenBank/DDBJ databases">
        <authorList>
            <person name="Sun Q."/>
            <person name="Zhou Y."/>
        </authorList>
    </citation>
    <scope>NUCLEOTIDE SEQUENCE</scope>
    <source>
        <strain evidence="6">CGMCC 1.15533</strain>
    </source>
</reference>
<dbReference type="Gene3D" id="3.90.1720.10">
    <property type="entry name" value="endopeptidase domain like (from Nostoc punctiforme)"/>
    <property type="match status" value="1"/>
</dbReference>
<feature type="signal peptide" evidence="4">
    <location>
        <begin position="1"/>
        <end position="33"/>
    </location>
</feature>
<dbReference type="SUPFAM" id="SSF54001">
    <property type="entry name" value="Cysteine proteinases"/>
    <property type="match status" value="1"/>
</dbReference>
<name>A0A917A330_9STRE</name>
<comment type="catalytic activity">
    <reaction evidence="1">
        <text>Hydrolyzes the link between N-acetylmuramoyl residues and L-amino acid residues in certain cell-wall glycopeptides.</text>
        <dbReference type="EC" id="3.5.1.28"/>
    </reaction>
</comment>
<dbReference type="OrthoDB" id="2144002at2"/>
<dbReference type="Gene3D" id="2.30.30.40">
    <property type="entry name" value="SH3 Domains"/>
    <property type="match status" value="2"/>
</dbReference>
<evidence type="ECO:0000313" key="7">
    <source>
        <dbReference type="Proteomes" id="UP000660801"/>
    </source>
</evidence>
<dbReference type="EMBL" id="BMJN01000002">
    <property type="protein sequence ID" value="GGE24379.1"/>
    <property type="molecule type" value="Genomic_DNA"/>
</dbReference>
<evidence type="ECO:0000256" key="1">
    <source>
        <dbReference type="ARBA" id="ARBA00001561"/>
    </source>
</evidence>
<reference evidence="6" key="1">
    <citation type="journal article" date="2014" name="Int. J. Syst. Evol. Microbiol.">
        <title>Complete genome sequence of Corynebacterium casei LMG S-19264T (=DSM 44701T), isolated from a smear-ripened cheese.</title>
        <authorList>
            <consortium name="US DOE Joint Genome Institute (JGI-PGF)"/>
            <person name="Walter F."/>
            <person name="Albersmeier A."/>
            <person name="Kalinowski J."/>
            <person name="Ruckert C."/>
        </authorList>
    </citation>
    <scope>NUCLEOTIDE SEQUENCE</scope>
    <source>
        <strain evidence="6">CGMCC 1.15533</strain>
    </source>
</reference>
<gene>
    <name evidence="6" type="ORF">GCM10011510_01870</name>
</gene>
<keyword evidence="4" id="KW-0732">Signal</keyword>
<organism evidence="6 7">
    <name type="scientific">Streptococcus himalayensis</name>
    <dbReference type="NCBI Taxonomy" id="1888195"/>
    <lineage>
        <taxon>Bacteria</taxon>
        <taxon>Bacillati</taxon>
        <taxon>Bacillota</taxon>
        <taxon>Bacilli</taxon>
        <taxon>Lactobacillales</taxon>
        <taxon>Streptococcaceae</taxon>
        <taxon>Streptococcus</taxon>
    </lineage>
</organism>
<dbReference type="PROSITE" id="PS50911">
    <property type="entry name" value="CHAP"/>
    <property type="match status" value="1"/>
</dbReference>
<dbReference type="InterPro" id="IPR007921">
    <property type="entry name" value="CHAP_dom"/>
</dbReference>
<dbReference type="RefSeq" id="WP_068989544.1">
    <property type="nucleotide sequence ID" value="NZ_BMJN01000002.1"/>
</dbReference>
<feature type="chain" id="PRO_5037755032" description="N-acetylmuramoyl-L-alanine amidase" evidence="4">
    <location>
        <begin position="34"/>
        <end position="464"/>
    </location>
</feature>
<evidence type="ECO:0000259" key="5">
    <source>
        <dbReference type="PROSITE" id="PS50911"/>
    </source>
</evidence>
<dbReference type="SMART" id="SM00287">
    <property type="entry name" value="SH3b"/>
    <property type="match status" value="2"/>
</dbReference>
<accession>A0A917A330</accession>
<sequence length="464" mass="49963">MLQLNVTPTVKKYSLLAASALAAFTLMTSQVSADEIANTSVTSPTEQVSPATPEVATPVANLVESKSETLEAALLETSVASSTDDRSAIQTEKTDTKTEEQTVSIAPNTDVHEEKPVAQAFNPETREAALVQAPKLETREANSNNDTTTFRSAGFRSAGVTSQFRGDDYPAYLKNAAPDTIVDPWLMYNRECTSFTAYRLSSANGYQLPAGYGNANTWGHIARNNGIRVDMKPAVGAVAWFDSYVGGAYGAGHVTWVAEVLGNQVRIEEYNYGNPSHHYNTRIIPANAVSGYIHFKDLGGATAPATSSSATQQGGTNTLASSGVYQFTKRSSVKNVPRVSAPELAAYEAGQSVNYDRVMQADGHRWISYVSFSGVRRYVAVEEVQTPAPKPVATTPARVTIPSSGTYQFTGYAGIKAEPRMAAEDLAHYTAGDTVNYDRVLDGDGHQWISYIGYSGARRYIAIN</sequence>
<evidence type="ECO:0000256" key="2">
    <source>
        <dbReference type="ARBA" id="ARBA00011901"/>
    </source>
</evidence>
<feature type="region of interest" description="Disordered" evidence="3">
    <location>
        <begin position="80"/>
        <end position="101"/>
    </location>
</feature>
<dbReference type="Proteomes" id="UP000660801">
    <property type="component" value="Unassembled WGS sequence"/>
</dbReference>
<dbReference type="Pfam" id="PF08460">
    <property type="entry name" value="SH3_5"/>
    <property type="match status" value="2"/>
</dbReference>
<protein>
    <recommendedName>
        <fullName evidence="2">N-acetylmuramoyl-L-alanine amidase</fullName>
        <ecNumber evidence="2">3.5.1.28</ecNumber>
    </recommendedName>
</protein>
<evidence type="ECO:0000256" key="3">
    <source>
        <dbReference type="SAM" id="MobiDB-lite"/>
    </source>
</evidence>
<feature type="domain" description="Peptidase C51" evidence="5">
    <location>
        <begin position="167"/>
        <end position="294"/>
    </location>
</feature>
<dbReference type="GO" id="GO:0008745">
    <property type="term" value="F:N-acetylmuramoyl-L-alanine amidase activity"/>
    <property type="evidence" value="ECO:0007669"/>
    <property type="project" value="UniProtKB-EC"/>
</dbReference>
<proteinExistence type="predicted"/>
<feature type="compositionally biased region" description="Basic and acidic residues" evidence="3">
    <location>
        <begin position="83"/>
        <end position="100"/>
    </location>
</feature>
<comment type="caution">
    <text evidence="6">The sequence shown here is derived from an EMBL/GenBank/DDBJ whole genome shotgun (WGS) entry which is preliminary data.</text>
</comment>
<keyword evidence="7" id="KW-1185">Reference proteome</keyword>